<dbReference type="AlphaFoldDB" id="A0A2U1Q769"/>
<dbReference type="OrthoDB" id="2013913at2759"/>
<keyword evidence="3" id="KW-1185">Reference proteome</keyword>
<dbReference type="EMBL" id="PKPP01002158">
    <property type="protein sequence ID" value="PWA77211.1"/>
    <property type="molecule type" value="Genomic_DNA"/>
</dbReference>
<dbReference type="STRING" id="35608.A0A2U1Q769"/>
<name>A0A2U1Q769_ARTAN</name>
<evidence type="ECO:0000313" key="2">
    <source>
        <dbReference type="EMBL" id="PWA93855.1"/>
    </source>
</evidence>
<proteinExistence type="predicted"/>
<evidence type="ECO:0000313" key="3">
    <source>
        <dbReference type="Proteomes" id="UP000245207"/>
    </source>
</evidence>
<dbReference type="EMBL" id="PKPP01000351">
    <property type="protein sequence ID" value="PWA93855.1"/>
    <property type="molecule type" value="Genomic_DNA"/>
</dbReference>
<gene>
    <name evidence="2" type="ORF">CTI12_AA066730</name>
    <name evidence="1" type="ORF">CTI12_AA227620</name>
</gene>
<dbReference type="Pfam" id="PF06522">
    <property type="entry name" value="B12D"/>
    <property type="match status" value="1"/>
</dbReference>
<dbReference type="InterPro" id="IPR010530">
    <property type="entry name" value="B12D"/>
</dbReference>
<evidence type="ECO:0000313" key="1">
    <source>
        <dbReference type="EMBL" id="PWA77211.1"/>
    </source>
</evidence>
<dbReference type="PANTHER" id="PTHR33919">
    <property type="entry name" value="OS09G0127700 PROTEIN"/>
    <property type="match status" value="1"/>
</dbReference>
<sequence>MALFATRYIRSITSCNHLGGTYITPQRAFSSSTTDKNDDKKRWYKFKYEDTPMWILAGFTSAAALLAVSSVTRQLIHHPGVQVNKSNRSMVPEIDSPELSHAYGDKFISKSVLRKVAHIQKRDDTVATDRGDIYTTEGDESINLESVGLEANRG</sequence>
<comment type="caution">
    <text evidence="2">The sequence shown here is derived from an EMBL/GenBank/DDBJ whole genome shotgun (WGS) entry which is preliminary data.</text>
</comment>
<protein>
    <submittedName>
        <fullName evidence="2">Uncharacterized protein</fullName>
    </submittedName>
</protein>
<accession>A0A2U1Q769</accession>
<dbReference type="PANTHER" id="PTHR33919:SF9">
    <property type="entry name" value="RIBOSOME BIOGENESIS NEP1-LIKE PROTEIN"/>
    <property type="match status" value="1"/>
</dbReference>
<dbReference type="Proteomes" id="UP000245207">
    <property type="component" value="Unassembled WGS sequence"/>
</dbReference>
<organism evidence="2 3">
    <name type="scientific">Artemisia annua</name>
    <name type="common">Sweet wormwood</name>
    <dbReference type="NCBI Taxonomy" id="35608"/>
    <lineage>
        <taxon>Eukaryota</taxon>
        <taxon>Viridiplantae</taxon>
        <taxon>Streptophyta</taxon>
        <taxon>Embryophyta</taxon>
        <taxon>Tracheophyta</taxon>
        <taxon>Spermatophyta</taxon>
        <taxon>Magnoliopsida</taxon>
        <taxon>eudicotyledons</taxon>
        <taxon>Gunneridae</taxon>
        <taxon>Pentapetalae</taxon>
        <taxon>asterids</taxon>
        <taxon>campanulids</taxon>
        <taxon>Asterales</taxon>
        <taxon>Asteraceae</taxon>
        <taxon>Asteroideae</taxon>
        <taxon>Anthemideae</taxon>
        <taxon>Artemisiinae</taxon>
        <taxon>Artemisia</taxon>
    </lineage>
</organism>
<reference evidence="2 3" key="1">
    <citation type="journal article" date="2018" name="Mol. Plant">
        <title>The genome of Artemisia annua provides insight into the evolution of Asteraceae family and artemisinin biosynthesis.</title>
        <authorList>
            <person name="Shen Q."/>
            <person name="Zhang L."/>
            <person name="Liao Z."/>
            <person name="Wang S."/>
            <person name="Yan T."/>
            <person name="Shi P."/>
            <person name="Liu M."/>
            <person name="Fu X."/>
            <person name="Pan Q."/>
            <person name="Wang Y."/>
            <person name="Lv Z."/>
            <person name="Lu X."/>
            <person name="Zhang F."/>
            <person name="Jiang W."/>
            <person name="Ma Y."/>
            <person name="Chen M."/>
            <person name="Hao X."/>
            <person name="Li L."/>
            <person name="Tang Y."/>
            <person name="Lv G."/>
            <person name="Zhou Y."/>
            <person name="Sun X."/>
            <person name="Brodelius P.E."/>
            <person name="Rose J.K.C."/>
            <person name="Tang K."/>
        </authorList>
    </citation>
    <scope>NUCLEOTIDE SEQUENCE [LARGE SCALE GENOMIC DNA]</scope>
    <source>
        <strain evidence="3">cv. Huhao1</strain>
        <tissue evidence="2">Leaf</tissue>
    </source>
</reference>